<dbReference type="AlphaFoldDB" id="A0A9D4CDR9"/>
<comment type="caution">
    <text evidence="2">The sequence shown here is derived from an EMBL/GenBank/DDBJ whole genome shotgun (WGS) entry which is preliminary data.</text>
</comment>
<reference evidence="2" key="2">
    <citation type="submission" date="2020-11" db="EMBL/GenBank/DDBJ databases">
        <authorList>
            <person name="McCartney M.A."/>
            <person name="Auch B."/>
            <person name="Kono T."/>
            <person name="Mallez S."/>
            <person name="Becker A."/>
            <person name="Gohl D.M."/>
            <person name="Silverstein K.A.T."/>
            <person name="Koren S."/>
            <person name="Bechman K.B."/>
            <person name="Herman A."/>
            <person name="Abrahante J.E."/>
            <person name="Garbe J."/>
        </authorList>
    </citation>
    <scope>NUCLEOTIDE SEQUENCE</scope>
    <source>
        <strain evidence="2">Duluth1</strain>
        <tissue evidence="2">Whole animal</tissue>
    </source>
</reference>
<keyword evidence="1" id="KW-0812">Transmembrane</keyword>
<keyword evidence="1" id="KW-1133">Transmembrane helix</keyword>
<keyword evidence="3" id="KW-1185">Reference proteome</keyword>
<name>A0A9D4CDR9_DREPO</name>
<evidence type="ECO:0000256" key="1">
    <source>
        <dbReference type="SAM" id="Phobius"/>
    </source>
</evidence>
<keyword evidence="1" id="KW-0472">Membrane</keyword>
<dbReference type="Proteomes" id="UP000828390">
    <property type="component" value="Unassembled WGS sequence"/>
</dbReference>
<proteinExistence type="predicted"/>
<dbReference type="OrthoDB" id="6046730at2759"/>
<reference evidence="2" key="1">
    <citation type="journal article" date="2019" name="bioRxiv">
        <title>The Genome of the Zebra Mussel, Dreissena polymorpha: A Resource for Invasive Species Research.</title>
        <authorList>
            <person name="McCartney M.A."/>
            <person name="Auch B."/>
            <person name="Kono T."/>
            <person name="Mallez S."/>
            <person name="Zhang Y."/>
            <person name="Obille A."/>
            <person name="Becker A."/>
            <person name="Abrahante J.E."/>
            <person name="Garbe J."/>
            <person name="Badalamenti J.P."/>
            <person name="Herman A."/>
            <person name="Mangelson H."/>
            <person name="Liachko I."/>
            <person name="Sullivan S."/>
            <person name="Sone E.D."/>
            <person name="Koren S."/>
            <person name="Silverstein K.A.T."/>
            <person name="Beckman K.B."/>
            <person name="Gohl D.M."/>
        </authorList>
    </citation>
    <scope>NUCLEOTIDE SEQUENCE</scope>
    <source>
        <strain evidence="2">Duluth1</strain>
        <tissue evidence="2">Whole animal</tissue>
    </source>
</reference>
<accession>A0A9D4CDR9</accession>
<evidence type="ECO:0000313" key="3">
    <source>
        <dbReference type="Proteomes" id="UP000828390"/>
    </source>
</evidence>
<evidence type="ECO:0000313" key="2">
    <source>
        <dbReference type="EMBL" id="KAH3721824.1"/>
    </source>
</evidence>
<sequence length="394" mass="44897">MLKFNKKSSAWQILFILTSLFVYLCLYSNVFDGLRAIRGNFVYTVVKRDLSSLLHHQFRSVSYYLQLLEQMGTQPEVLALNGTTAVAFNVPTTTPLATTPIILENVDNTLLDMLKVRILSNSTLPLLTLFSSWNANPKKNLVHNLTLINWRSLHPYVIPVVFSNESSIINECNQASVITLPLSAVAAGGIPVLKYMYRDVMNLFNTSFYAFSNGDILFTKELIHTLAQMIKSTTEDMRKPILIVGRRTNVEHITIDEGSDWGNITRISKSKGKLFTHVAEDYFITTQTYPWNDVPEVVIGRRAYDNWLVYNSRKMKYNVIDATNTILAVHQTTQAGNFEGHGHSNRDYNHNLLTKMYKNIKYYAGGLACVERFTQYKSKLFQIKTRKVHPTCGV</sequence>
<feature type="transmembrane region" description="Helical" evidence="1">
    <location>
        <begin position="12"/>
        <end position="31"/>
    </location>
</feature>
<protein>
    <submittedName>
        <fullName evidence="2">Uncharacterized protein</fullName>
    </submittedName>
</protein>
<organism evidence="2 3">
    <name type="scientific">Dreissena polymorpha</name>
    <name type="common">Zebra mussel</name>
    <name type="synonym">Mytilus polymorpha</name>
    <dbReference type="NCBI Taxonomy" id="45954"/>
    <lineage>
        <taxon>Eukaryota</taxon>
        <taxon>Metazoa</taxon>
        <taxon>Spiralia</taxon>
        <taxon>Lophotrochozoa</taxon>
        <taxon>Mollusca</taxon>
        <taxon>Bivalvia</taxon>
        <taxon>Autobranchia</taxon>
        <taxon>Heteroconchia</taxon>
        <taxon>Euheterodonta</taxon>
        <taxon>Imparidentia</taxon>
        <taxon>Neoheterodontei</taxon>
        <taxon>Myida</taxon>
        <taxon>Dreissenoidea</taxon>
        <taxon>Dreissenidae</taxon>
        <taxon>Dreissena</taxon>
    </lineage>
</organism>
<gene>
    <name evidence="2" type="ORF">DPMN_064772</name>
</gene>
<dbReference type="EMBL" id="JAIWYP010000013">
    <property type="protein sequence ID" value="KAH3721824.1"/>
    <property type="molecule type" value="Genomic_DNA"/>
</dbReference>